<evidence type="ECO:0000256" key="3">
    <source>
        <dbReference type="PROSITE-ProRule" id="PRU00023"/>
    </source>
</evidence>
<evidence type="ECO:0000313" key="6">
    <source>
        <dbReference type="Proteomes" id="UP001190700"/>
    </source>
</evidence>
<keyword evidence="6" id="KW-1185">Reference proteome</keyword>
<reference evidence="5 6" key="1">
    <citation type="journal article" date="2015" name="Genome Biol. Evol.">
        <title>Comparative Genomics of a Bacterivorous Green Alga Reveals Evolutionary Causalities and Consequences of Phago-Mixotrophic Mode of Nutrition.</title>
        <authorList>
            <person name="Burns J.A."/>
            <person name="Paasch A."/>
            <person name="Narechania A."/>
            <person name="Kim E."/>
        </authorList>
    </citation>
    <scope>NUCLEOTIDE SEQUENCE [LARGE SCALE GENOMIC DNA]</scope>
    <source>
        <strain evidence="5 6">PLY_AMNH</strain>
    </source>
</reference>
<dbReference type="Pfam" id="PF00023">
    <property type="entry name" value="Ank"/>
    <property type="match status" value="1"/>
</dbReference>
<proteinExistence type="predicted"/>
<dbReference type="PROSITE" id="PS50088">
    <property type="entry name" value="ANK_REPEAT"/>
    <property type="match status" value="1"/>
</dbReference>
<dbReference type="SMART" id="SM00248">
    <property type="entry name" value="ANK"/>
    <property type="match status" value="2"/>
</dbReference>
<dbReference type="SUPFAM" id="SSF48403">
    <property type="entry name" value="Ankyrin repeat"/>
    <property type="match status" value="1"/>
</dbReference>
<organism evidence="5 6">
    <name type="scientific">Cymbomonas tetramitiformis</name>
    <dbReference type="NCBI Taxonomy" id="36881"/>
    <lineage>
        <taxon>Eukaryota</taxon>
        <taxon>Viridiplantae</taxon>
        <taxon>Chlorophyta</taxon>
        <taxon>Pyramimonadophyceae</taxon>
        <taxon>Pyramimonadales</taxon>
        <taxon>Pyramimonadaceae</taxon>
        <taxon>Cymbomonas</taxon>
    </lineage>
</organism>
<dbReference type="InterPro" id="IPR036770">
    <property type="entry name" value="Ankyrin_rpt-contain_sf"/>
</dbReference>
<evidence type="ECO:0000313" key="5">
    <source>
        <dbReference type="EMBL" id="KAK3269941.1"/>
    </source>
</evidence>
<keyword evidence="1" id="KW-0677">Repeat</keyword>
<feature type="repeat" description="ANK" evidence="3">
    <location>
        <begin position="44"/>
        <end position="76"/>
    </location>
</feature>
<evidence type="ECO:0000256" key="2">
    <source>
        <dbReference type="ARBA" id="ARBA00023043"/>
    </source>
</evidence>
<gene>
    <name evidence="5" type="ORF">CYMTET_21638</name>
</gene>
<dbReference type="Gene3D" id="1.25.40.20">
    <property type="entry name" value="Ankyrin repeat-containing domain"/>
    <property type="match status" value="1"/>
</dbReference>
<dbReference type="PANTHER" id="PTHR23206:SF8">
    <property type="entry name" value="ANKYRIN REPEAT AND KH DOMAIN-CONTAINING 1"/>
    <property type="match status" value="1"/>
</dbReference>
<dbReference type="Pfam" id="PF12796">
    <property type="entry name" value="Ank_2"/>
    <property type="match status" value="1"/>
</dbReference>
<dbReference type="EMBL" id="LGRX02010657">
    <property type="protein sequence ID" value="KAK3269941.1"/>
    <property type="molecule type" value="Genomic_DNA"/>
</dbReference>
<evidence type="ECO:0000256" key="4">
    <source>
        <dbReference type="SAM" id="MobiDB-lite"/>
    </source>
</evidence>
<sequence length="253" mass="26390">MLLKMPIVTSKVLAKPLIEATAKCDTVDLRLLLEHNADPNLACGGRTPLTQAAWWGHAEAAQLILEFGADPEANNDMGHTALTEAANMGRAGVLKVLLHEAGAKLVSDRAGWTALTEAARQTREVAKASGQRKCSAGQRIAWKWRRLGQDAAGAGLADGAAGLGRRGSGQLQADAEWRRARQTLEVALSLGQIVAAVVGAWQALRQTREEAQAQADAESAAAQGDGKGAGVPRAQTFSLVPAAGGAAAVGRRR</sequence>
<dbReference type="AlphaFoldDB" id="A0AAE0L2P7"/>
<dbReference type="InterPro" id="IPR002110">
    <property type="entry name" value="Ankyrin_rpt"/>
</dbReference>
<feature type="region of interest" description="Disordered" evidence="4">
    <location>
        <begin position="215"/>
        <end position="235"/>
    </location>
</feature>
<dbReference type="InterPro" id="IPR051631">
    <property type="entry name" value="Ankyrin-KH/SAM_domain"/>
</dbReference>
<protein>
    <submittedName>
        <fullName evidence="5">Uncharacterized protein</fullName>
    </submittedName>
</protein>
<comment type="caution">
    <text evidence="5">The sequence shown here is derived from an EMBL/GenBank/DDBJ whole genome shotgun (WGS) entry which is preliminary data.</text>
</comment>
<dbReference type="PROSITE" id="PS50297">
    <property type="entry name" value="ANK_REP_REGION"/>
    <property type="match status" value="1"/>
</dbReference>
<keyword evidence="2 3" id="KW-0040">ANK repeat</keyword>
<name>A0AAE0L2P7_9CHLO</name>
<dbReference type="PANTHER" id="PTHR23206">
    <property type="entry name" value="MASK PROTEIN"/>
    <property type="match status" value="1"/>
</dbReference>
<evidence type="ECO:0000256" key="1">
    <source>
        <dbReference type="ARBA" id="ARBA00022737"/>
    </source>
</evidence>
<dbReference type="Proteomes" id="UP001190700">
    <property type="component" value="Unassembled WGS sequence"/>
</dbReference>
<accession>A0AAE0L2P7</accession>